<keyword evidence="2" id="KW-0788">Thiol protease</keyword>
<evidence type="ECO:0000259" key="3">
    <source>
        <dbReference type="Pfam" id="PF04424"/>
    </source>
</evidence>
<evidence type="ECO:0000313" key="4">
    <source>
        <dbReference type="EMBL" id="CAD7430726.1"/>
    </source>
</evidence>
<comment type="function">
    <text evidence="2">Hydrolase that can specifically remove 'Lys-48'-linked conjugated ubiquitin from proteins. Has exodeubiquitinase activity and has a preference for long polyubiquitin chains. May play a regulatory role at the level of protein turnover.</text>
</comment>
<sequence length="514" mass="57436">MGCVEVIKITKDYTDADYVDEALVEDDPLQWPNGLSWLSSPWSYSCRPLDPTSLTTVCLPVGCPAHGPTHVDHLTQPALRQFVYQLAVQPMVLLMSTTWFKLLLGTQYPKMGPVAPVVLEIRLGMEGPRRVWGISMGDPHPKISPITLAITEMHLGFGGGDRGLGELGEGTSPVSDDKQIIFSKTDEILLECGSDILVSSVENGLKNEKNHEKSNIVNLNSSPQTKSSQSLKLNEVLNWEHQLKWIQWNKKRTPIVTQNSNGPCPLIAIANVLLLCRKIILPSVMEFITANQLLEFVADSIFENIPKDLSGVCQLNYEQNVYDAIAILPHLHTGLDVNVKFTGVQDFEYTPECIIFDLLNIPLYHGWLVDPQAQDTVKSLGNLGYNQLVENIVINKDSTDSELFSQAVIAEEFLEKTASQLTYHGLCELNSALRNDELAVFFRNNHFSTIVKKKNELFQLVTDQGFLHEPRVVWESLSNIENDGYFVDGHFVPVPQNALETSSVINHQQLIGHE</sequence>
<reference evidence="4" key="1">
    <citation type="submission" date="2020-11" db="EMBL/GenBank/DDBJ databases">
        <authorList>
            <person name="Tran Van P."/>
        </authorList>
    </citation>
    <scope>NUCLEOTIDE SEQUENCE</scope>
</reference>
<proteinExistence type="inferred from homology"/>
<dbReference type="GO" id="GO:0016807">
    <property type="term" value="F:cysteine-type carboxypeptidase activity"/>
    <property type="evidence" value="ECO:0007669"/>
    <property type="project" value="TreeGrafter"/>
</dbReference>
<dbReference type="GO" id="GO:0036435">
    <property type="term" value="F:K48-linked polyubiquitin modification-dependent protein binding"/>
    <property type="evidence" value="ECO:0007669"/>
    <property type="project" value="UniProtKB-UniRule"/>
</dbReference>
<dbReference type="Pfam" id="PF04424">
    <property type="entry name" value="MINDY_DUB"/>
    <property type="match status" value="1"/>
</dbReference>
<keyword evidence="2" id="KW-0378">Hydrolase</keyword>
<keyword evidence="2" id="KW-0645">Protease</keyword>
<dbReference type="InterPro" id="IPR007518">
    <property type="entry name" value="MINDY"/>
</dbReference>
<dbReference type="GO" id="GO:0005829">
    <property type="term" value="C:cytosol"/>
    <property type="evidence" value="ECO:0007669"/>
    <property type="project" value="TreeGrafter"/>
</dbReference>
<comment type="similarity">
    <text evidence="1 2">Belongs to the MINDY deubiquitinase family. FAM63 subfamily.</text>
</comment>
<dbReference type="EC" id="3.4.19.12" evidence="2"/>
<feature type="domain" description="MINDY deubiquitinase" evidence="3">
    <location>
        <begin position="240"/>
        <end position="491"/>
    </location>
</feature>
<dbReference type="GO" id="GO:0006508">
    <property type="term" value="P:proteolysis"/>
    <property type="evidence" value="ECO:0007669"/>
    <property type="project" value="UniProtKB-KW"/>
</dbReference>
<gene>
    <name evidence="4" type="ORF">TMSB3V08_LOCUS7476</name>
</gene>
<comment type="catalytic activity">
    <reaction evidence="2">
        <text>Thiol-dependent hydrolysis of ester, thioester, amide, peptide and isopeptide bonds formed by the C-terminal Gly of ubiquitin (a 76-residue protein attached to proteins as an intracellular targeting signal).</text>
        <dbReference type="EC" id="3.4.19.12"/>
    </reaction>
</comment>
<dbReference type="GO" id="GO:0140934">
    <property type="term" value="F:histone deubiquitinase activity"/>
    <property type="evidence" value="ECO:0007669"/>
    <property type="project" value="UniProtKB-UniRule"/>
</dbReference>
<protein>
    <recommendedName>
        <fullName evidence="2">Ubiquitin carboxyl-terminal hydrolase</fullName>
        <ecNumber evidence="2">3.4.19.12</ecNumber>
    </recommendedName>
</protein>
<dbReference type="InterPro" id="IPR033979">
    <property type="entry name" value="MINDY_domain"/>
</dbReference>
<evidence type="ECO:0000256" key="2">
    <source>
        <dbReference type="RuleBase" id="RU367139"/>
    </source>
</evidence>
<evidence type="ECO:0000256" key="1">
    <source>
        <dbReference type="ARBA" id="ARBA00006616"/>
    </source>
</evidence>
<dbReference type="GO" id="GO:0071108">
    <property type="term" value="P:protein K48-linked deubiquitination"/>
    <property type="evidence" value="ECO:0007669"/>
    <property type="project" value="TreeGrafter"/>
</dbReference>
<organism evidence="4">
    <name type="scientific">Timema monikensis</name>
    <dbReference type="NCBI Taxonomy" id="170555"/>
    <lineage>
        <taxon>Eukaryota</taxon>
        <taxon>Metazoa</taxon>
        <taxon>Ecdysozoa</taxon>
        <taxon>Arthropoda</taxon>
        <taxon>Hexapoda</taxon>
        <taxon>Insecta</taxon>
        <taxon>Pterygota</taxon>
        <taxon>Neoptera</taxon>
        <taxon>Polyneoptera</taxon>
        <taxon>Phasmatodea</taxon>
        <taxon>Timematodea</taxon>
        <taxon>Timematoidea</taxon>
        <taxon>Timematidae</taxon>
        <taxon>Timema</taxon>
    </lineage>
</organism>
<dbReference type="PANTHER" id="PTHR18063">
    <property type="entry name" value="NF-E2 INDUCIBLE PROTEIN"/>
    <property type="match status" value="1"/>
</dbReference>
<dbReference type="PANTHER" id="PTHR18063:SF6">
    <property type="entry name" value="UBIQUITIN CARBOXYL-TERMINAL HYDROLASE"/>
    <property type="match status" value="1"/>
</dbReference>
<dbReference type="AlphaFoldDB" id="A0A7R9EB77"/>
<keyword evidence="2" id="KW-0833">Ubl conjugation pathway</keyword>
<dbReference type="GO" id="GO:0004843">
    <property type="term" value="F:cysteine-type deubiquitinase activity"/>
    <property type="evidence" value="ECO:0007669"/>
    <property type="project" value="UniProtKB-UniRule"/>
</dbReference>
<dbReference type="GO" id="GO:1990380">
    <property type="term" value="F:K48-linked deubiquitinase activity"/>
    <property type="evidence" value="ECO:0007669"/>
    <property type="project" value="UniProtKB-UniRule"/>
</dbReference>
<dbReference type="EMBL" id="OB794614">
    <property type="protein sequence ID" value="CAD7430726.1"/>
    <property type="molecule type" value="Genomic_DNA"/>
</dbReference>
<dbReference type="GO" id="GO:0071944">
    <property type="term" value="C:cell periphery"/>
    <property type="evidence" value="ECO:0007669"/>
    <property type="project" value="TreeGrafter"/>
</dbReference>
<accession>A0A7R9EB77</accession>
<name>A0A7R9EB77_9NEOP</name>